<name>A0A4S4MLF6_9APHY</name>
<dbReference type="OrthoDB" id="10658468at2759"/>
<evidence type="ECO:0000313" key="1">
    <source>
        <dbReference type="EMBL" id="THH26716.1"/>
    </source>
</evidence>
<gene>
    <name evidence="1" type="ORF">EUX98_g7473</name>
</gene>
<proteinExistence type="predicted"/>
<dbReference type="Proteomes" id="UP000308730">
    <property type="component" value="Unassembled WGS sequence"/>
</dbReference>
<organism evidence="1 2">
    <name type="scientific">Antrodiella citrinella</name>
    <dbReference type="NCBI Taxonomy" id="2447956"/>
    <lineage>
        <taxon>Eukaryota</taxon>
        <taxon>Fungi</taxon>
        <taxon>Dikarya</taxon>
        <taxon>Basidiomycota</taxon>
        <taxon>Agaricomycotina</taxon>
        <taxon>Agaricomycetes</taxon>
        <taxon>Polyporales</taxon>
        <taxon>Steccherinaceae</taxon>
        <taxon>Antrodiella</taxon>
    </lineage>
</organism>
<protein>
    <submittedName>
        <fullName evidence="1">Uncharacterized protein</fullName>
    </submittedName>
</protein>
<keyword evidence="2" id="KW-1185">Reference proteome</keyword>
<reference evidence="1 2" key="1">
    <citation type="submission" date="2019-02" db="EMBL/GenBank/DDBJ databases">
        <title>Genome sequencing of the rare red list fungi Antrodiella citrinella (Flaviporus citrinellus).</title>
        <authorList>
            <person name="Buettner E."/>
            <person name="Kellner H."/>
        </authorList>
    </citation>
    <scope>NUCLEOTIDE SEQUENCE [LARGE SCALE GENOMIC DNA]</scope>
    <source>
        <strain evidence="1 2">DSM 108506</strain>
    </source>
</reference>
<sequence>MSGDTPIISKYELDLTDLTVYNFGTDRAGPLHKKWEELIRWSWTNYTEDHADYKEYEVIIGITSKGTRDGTVDTDPLIINGEVMIQVALFSDKALSKLRYVSHEVVERDRWSF</sequence>
<dbReference type="EMBL" id="SGPM01000317">
    <property type="protein sequence ID" value="THH26716.1"/>
    <property type="molecule type" value="Genomic_DNA"/>
</dbReference>
<evidence type="ECO:0000313" key="2">
    <source>
        <dbReference type="Proteomes" id="UP000308730"/>
    </source>
</evidence>
<dbReference type="AlphaFoldDB" id="A0A4S4MLF6"/>
<accession>A0A4S4MLF6</accession>
<comment type="caution">
    <text evidence="1">The sequence shown here is derived from an EMBL/GenBank/DDBJ whole genome shotgun (WGS) entry which is preliminary data.</text>
</comment>